<name>A0A1Y5RTH2_9RHOB</name>
<keyword evidence="3" id="KW-1185">Reference proteome</keyword>
<evidence type="ECO:0000313" key="3">
    <source>
        <dbReference type="Proteomes" id="UP000193409"/>
    </source>
</evidence>
<dbReference type="EMBL" id="FWFQ01000005">
    <property type="protein sequence ID" value="SLN24043.1"/>
    <property type="molecule type" value="Genomic_DNA"/>
</dbReference>
<reference evidence="2 3" key="1">
    <citation type="submission" date="2017-03" db="EMBL/GenBank/DDBJ databases">
        <authorList>
            <person name="Afonso C.L."/>
            <person name="Miller P.J."/>
            <person name="Scott M.A."/>
            <person name="Spackman E."/>
            <person name="Goraichik I."/>
            <person name="Dimitrov K.M."/>
            <person name="Suarez D.L."/>
            <person name="Swayne D.E."/>
        </authorList>
    </citation>
    <scope>NUCLEOTIDE SEQUENCE [LARGE SCALE GENOMIC DNA]</scope>
    <source>
        <strain evidence="2 3">CECT 7680</strain>
    </source>
</reference>
<dbReference type="AlphaFoldDB" id="A0A1Y5RTH2"/>
<protein>
    <submittedName>
        <fullName evidence="2">Uncharacterized protein</fullName>
    </submittedName>
</protein>
<gene>
    <name evidence="2" type="ORF">PSA7680_00985</name>
</gene>
<dbReference type="OrthoDB" id="7510603at2"/>
<keyword evidence="1" id="KW-0812">Transmembrane</keyword>
<keyword evidence="1" id="KW-1133">Transmembrane helix</keyword>
<sequence length="86" mass="9403">MACRVLTIGFALFYAAALFLFIVGTYGLFGQEKDPLSGVFLLPIGLPWIYLGHLMPDAVRPVLGAAAPAVNLALLMLICRARRNRR</sequence>
<proteinExistence type="predicted"/>
<dbReference type="RefSeq" id="WP_085867550.1">
    <property type="nucleotide sequence ID" value="NZ_FWFQ01000005.1"/>
</dbReference>
<organism evidence="2 3">
    <name type="scientific">Pseudoruegeria aquimaris</name>
    <dbReference type="NCBI Taxonomy" id="393663"/>
    <lineage>
        <taxon>Bacteria</taxon>
        <taxon>Pseudomonadati</taxon>
        <taxon>Pseudomonadota</taxon>
        <taxon>Alphaproteobacteria</taxon>
        <taxon>Rhodobacterales</taxon>
        <taxon>Roseobacteraceae</taxon>
        <taxon>Pseudoruegeria</taxon>
    </lineage>
</organism>
<evidence type="ECO:0000313" key="2">
    <source>
        <dbReference type="EMBL" id="SLN24043.1"/>
    </source>
</evidence>
<accession>A0A1Y5RTH2</accession>
<feature type="transmembrane region" description="Helical" evidence="1">
    <location>
        <begin position="6"/>
        <end position="29"/>
    </location>
</feature>
<keyword evidence="1" id="KW-0472">Membrane</keyword>
<evidence type="ECO:0000256" key="1">
    <source>
        <dbReference type="SAM" id="Phobius"/>
    </source>
</evidence>
<feature type="transmembrane region" description="Helical" evidence="1">
    <location>
        <begin position="61"/>
        <end position="79"/>
    </location>
</feature>
<dbReference type="Proteomes" id="UP000193409">
    <property type="component" value="Unassembled WGS sequence"/>
</dbReference>